<evidence type="ECO:0000256" key="2">
    <source>
        <dbReference type="ARBA" id="ARBA00004123"/>
    </source>
</evidence>
<dbReference type="Gene3D" id="2.30.36.70">
    <property type="entry name" value="Actin, Chain A, domain 2"/>
    <property type="match status" value="1"/>
</dbReference>
<dbReference type="FunFam" id="3.30.420.40:FF:000058">
    <property type="entry name" value="Putative actin-related protein 5"/>
    <property type="match status" value="1"/>
</dbReference>
<accession>A0A2C9L3L9</accession>
<keyword evidence="5" id="KW-0175">Coiled coil</keyword>
<evidence type="ECO:0000256" key="5">
    <source>
        <dbReference type="SAM" id="Coils"/>
    </source>
</evidence>
<dbReference type="Gene3D" id="3.30.420.40">
    <property type="match status" value="4"/>
</dbReference>
<name>A0A2C9L3L9_BIOGL</name>
<evidence type="ECO:0000313" key="7">
    <source>
        <dbReference type="Proteomes" id="UP000076420"/>
    </source>
</evidence>
<dbReference type="Pfam" id="PF00022">
    <property type="entry name" value="Actin"/>
    <property type="match status" value="2"/>
</dbReference>
<evidence type="ECO:0000256" key="3">
    <source>
        <dbReference type="ARBA" id="ARBA00023242"/>
    </source>
</evidence>
<dbReference type="STRING" id="6526.A0A2C9L3L9"/>
<dbReference type="GO" id="GO:0005634">
    <property type="term" value="C:nucleus"/>
    <property type="evidence" value="ECO:0007669"/>
    <property type="project" value="UniProtKB-SubCell"/>
</dbReference>
<evidence type="ECO:0000256" key="1">
    <source>
        <dbReference type="ARBA" id="ARBA00003520"/>
    </source>
</evidence>
<dbReference type="KEGG" id="bgt:106074646"/>
<comment type="similarity">
    <text evidence="4">Belongs to the actin family.</text>
</comment>
<dbReference type="AlphaFoldDB" id="A0A2C9L3L9"/>
<comment type="function">
    <text evidence="1">Actins are highly conserved proteins that are involved in various types of cell motility and are ubiquitously expressed in all eukaryotic cells.</text>
</comment>
<sequence length="724" mass="83143">MTNLTVTDDSKINNMFTFKDEKPQPDPIFEYDAALHENGVPLVIDNGTYQCRAGWASSQAPNLLFKNVTAKQKGKKSQNETETLIGNDITSMEVAKWILRSQFDRNIVTLFDIQEQTFDYLFSHLGISTEGCVDHPIVLTEAVCNPNYTRQLMNELLFECYHIPQVAYGVDSLFSLYYNHPSPETADALIVDCGYQATHVVPVIGGRIYPEQCRRINIGGGYIDWFLQRILQLKYPGHVNAITINRVEEMIRDHCYMATDFLAELSLWNDNNYFEANVRKMQLPLGQQAASSLLTAEQQKERRKQQIARLQEVNTKRRLDKLQSDEAELQKLLEVQELIVTGDDDAFTSALAEVGLNRVEDLQEAVDRLSADIQRAKAKILGQEPAPIEQENKEPSFPLLDIPDEMLTPDQLAIKKRQKILKSAREGRKKALALQREKRQKEWEEEKKLEERRRVDFNGWLAEVRAKRQKILDARNARRQKKSDMTKRRTYAAQQRMRIISQLAARACYRISPPKKGDNFGQNDADWDVYKEINREGGTSDSEAEEEKLEELETMLKEHDPEFQKDVDLGGLSGEFDVAEYYRLHLGVERIRVPELLFQPSMLGLEQAGLSETMEFILGRLPNNLQTKVVQHVFLTGGNANFFNFKERIDRELLQIRPFQSTYNIFKAGNPSLDAWNGARKFALSPFLASSSITRKDYEEMGDGYLREHVASNRYFPTPIVPLT</sequence>
<protein>
    <submittedName>
        <fullName evidence="6">Uncharacterized protein</fullName>
    </submittedName>
</protein>
<dbReference type="Gene3D" id="3.90.640.10">
    <property type="entry name" value="Actin, Chain A, domain 4"/>
    <property type="match status" value="2"/>
</dbReference>
<dbReference type="VEuPathDB" id="VectorBase:BGLB026563"/>
<dbReference type="InterPro" id="IPR004000">
    <property type="entry name" value="Actin"/>
</dbReference>
<gene>
    <name evidence="6" type="primary">106074646</name>
</gene>
<feature type="coiled-coil region" evidence="5">
    <location>
        <begin position="293"/>
        <end position="379"/>
    </location>
</feature>
<evidence type="ECO:0000256" key="4">
    <source>
        <dbReference type="RuleBase" id="RU000487"/>
    </source>
</evidence>
<dbReference type="InterPro" id="IPR043129">
    <property type="entry name" value="ATPase_NBD"/>
</dbReference>
<dbReference type="CDD" id="cd10211">
    <property type="entry name" value="ASKHA_NBD_Arp5"/>
    <property type="match status" value="1"/>
</dbReference>
<dbReference type="FunFam" id="3.30.420.40:FF:000048">
    <property type="entry name" value="ARP5 actin-related protein 5 homolog"/>
    <property type="match status" value="1"/>
</dbReference>
<dbReference type="Proteomes" id="UP000076420">
    <property type="component" value="Unassembled WGS sequence"/>
</dbReference>
<dbReference type="EnsemblMetazoa" id="BGLB026563-RA">
    <property type="protein sequence ID" value="BGLB026563-PA"/>
    <property type="gene ID" value="BGLB026563"/>
</dbReference>
<dbReference type="FunFam" id="3.30.420.40:FF:000237">
    <property type="entry name" value="Actin-related protein 5"/>
    <property type="match status" value="1"/>
</dbReference>
<dbReference type="VEuPathDB" id="VectorBase:BGLAX_038585"/>
<dbReference type="SMART" id="SM00268">
    <property type="entry name" value="ACTIN"/>
    <property type="match status" value="1"/>
</dbReference>
<proteinExistence type="inferred from homology"/>
<reference evidence="6" key="1">
    <citation type="submission" date="2020-05" db="UniProtKB">
        <authorList>
            <consortium name="EnsemblMetazoa"/>
        </authorList>
    </citation>
    <scope>IDENTIFICATION</scope>
    <source>
        <strain evidence="6">BB02</strain>
    </source>
</reference>
<dbReference type="SUPFAM" id="SSF53067">
    <property type="entry name" value="Actin-like ATPase domain"/>
    <property type="match status" value="2"/>
</dbReference>
<comment type="subcellular location">
    <subcellularLocation>
        <location evidence="2">Nucleus</location>
    </subcellularLocation>
</comment>
<organism evidence="6 7">
    <name type="scientific">Biomphalaria glabrata</name>
    <name type="common">Bloodfluke planorb</name>
    <name type="synonym">Freshwater snail</name>
    <dbReference type="NCBI Taxonomy" id="6526"/>
    <lineage>
        <taxon>Eukaryota</taxon>
        <taxon>Metazoa</taxon>
        <taxon>Spiralia</taxon>
        <taxon>Lophotrochozoa</taxon>
        <taxon>Mollusca</taxon>
        <taxon>Gastropoda</taxon>
        <taxon>Heterobranchia</taxon>
        <taxon>Euthyneura</taxon>
        <taxon>Panpulmonata</taxon>
        <taxon>Hygrophila</taxon>
        <taxon>Lymnaeoidea</taxon>
        <taxon>Planorbidae</taxon>
        <taxon>Biomphalaria</taxon>
    </lineage>
</organism>
<evidence type="ECO:0000313" key="6">
    <source>
        <dbReference type="EnsemblMetazoa" id="BGLB026563-PA"/>
    </source>
</evidence>
<dbReference type="OrthoDB" id="7340501at2759"/>
<dbReference type="PANTHER" id="PTHR11937">
    <property type="entry name" value="ACTIN"/>
    <property type="match status" value="1"/>
</dbReference>
<keyword evidence="3" id="KW-0539">Nucleus</keyword>